<protein>
    <submittedName>
        <fullName evidence="1">DUF488 domain-containing protein</fullName>
    </submittedName>
</protein>
<organism evidence="1 2">
    <name type="scientific">Luteibacter jiangsuensis</name>
    <dbReference type="NCBI Taxonomy" id="637577"/>
    <lineage>
        <taxon>Bacteria</taxon>
        <taxon>Pseudomonadati</taxon>
        <taxon>Pseudomonadota</taxon>
        <taxon>Gammaproteobacteria</taxon>
        <taxon>Lysobacterales</taxon>
        <taxon>Rhodanobacteraceae</taxon>
        <taxon>Luteibacter</taxon>
    </lineage>
</organism>
<sequence length="140" mass="15880">MRSTNPQFNIEELPDALAEAGMRYEYLPDLGGRRRKSKDIPPDVNAFWRVSSFHNYADHAMSERFQSSLAHLLSLSAGQRCTMMCSEVLWWRCHRRIITDYALAAGRQVLHLFDLGHVEEARLTDGAVITDGVVTYPAPS</sequence>
<accession>A0ABX0PY08</accession>
<gene>
    <name evidence="1" type="ORF">HBF26_00685</name>
</gene>
<dbReference type="PANTHER" id="PTHR39337">
    <property type="entry name" value="BLR5642 PROTEIN"/>
    <property type="match status" value="1"/>
</dbReference>
<reference evidence="1 2" key="1">
    <citation type="journal article" date="2011" name="Curr. Microbiol.">
        <title>Luteibacter jiangsuensis sp. nov.: a methamidophos-degrading bacterium isolated from a methamidophos-manufacturing factory.</title>
        <authorList>
            <person name="Wang L."/>
            <person name="Wang G.L."/>
            <person name="Li S.P."/>
            <person name="Jiang J.D."/>
        </authorList>
    </citation>
    <scope>NUCLEOTIDE SEQUENCE [LARGE SCALE GENOMIC DNA]</scope>
    <source>
        <strain evidence="1 2">CGMCC 1.10133</strain>
    </source>
</reference>
<dbReference type="RefSeq" id="WP_167123115.1">
    <property type="nucleotide sequence ID" value="NZ_JAAQQR010000001.1"/>
</dbReference>
<dbReference type="PANTHER" id="PTHR39337:SF1">
    <property type="entry name" value="BLR5642 PROTEIN"/>
    <property type="match status" value="1"/>
</dbReference>
<dbReference type="InterPro" id="IPR007438">
    <property type="entry name" value="DUF488"/>
</dbReference>
<dbReference type="InterPro" id="IPR014519">
    <property type="entry name" value="UCP024492"/>
</dbReference>
<evidence type="ECO:0000313" key="1">
    <source>
        <dbReference type="EMBL" id="NID03384.1"/>
    </source>
</evidence>
<evidence type="ECO:0000313" key="2">
    <source>
        <dbReference type="Proteomes" id="UP001429601"/>
    </source>
</evidence>
<dbReference type="Proteomes" id="UP001429601">
    <property type="component" value="Unassembled WGS sequence"/>
</dbReference>
<keyword evidence="2" id="KW-1185">Reference proteome</keyword>
<comment type="caution">
    <text evidence="1">The sequence shown here is derived from an EMBL/GenBank/DDBJ whole genome shotgun (WGS) entry which is preliminary data.</text>
</comment>
<dbReference type="PIRSF" id="PIRSF024492">
    <property type="entry name" value="UCP024492"/>
    <property type="match status" value="1"/>
</dbReference>
<proteinExistence type="predicted"/>
<dbReference type="EMBL" id="JAAQQR010000001">
    <property type="protein sequence ID" value="NID03384.1"/>
    <property type="molecule type" value="Genomic_DNA"/>
</dbReference>
<dbReference type="Pfam" id="PF04343">
    <property type="entry name" value="DUF488"/>
    <property type="match status" value="1"/>
</dbReference>
<name>A0ABX0PY08_9GAMM</name>